<keyword evidence="1" id="KW-1133">Transmembrane helix</keyword>
<dbReference type="Pfam" id="PF14087">
    <property type="entry name" value="DUF4267"/>
    <property type="match status" value="1"/>
</dbReference>
<evidence type="ECO:0000256" key="1">
    <source>
        <dbReference type="SAM" id="Phobius"/>
    </source>
</evidence>
<dbReference type="Proteomes" id="UP000756346">
    <property type="component" value="Unassembled WGS sequence"/>
</dbReference>
<keyword evidence="3" id="KW-1185">Reference proteome</keyword>
<dbReference type="OrthoDB" id="5216128at2759"/>
<dbReference type="EMBL" id="JAGTJQ010000002">
    <property type="protein sequence ID" value="KAH7038310.1"/>
    <property type="molecule type" value="Genomic_DNA"/>
</dbReference>
<feature type="transmembrane region" description="Helical" evidence="1">
    <location>
        <begin position="114"/>
        <end position="132"/>
    </location>
</feature>
<keyword evidence="1" id="KW-0812">Transmembrane</keyword>
<evidence type="ECO:0000313" key="2">
    <source>
        <dbReference type="EMBL" id="KAH7038310.1"/>
    </source>
</evidence>
<accession>A0A9P8YHL6</accession>
<feature type="transmembrane region" description="Helical" evidence="1">
    <location>
        <begin position="85"/>
        <end position="102"/>
    </location>
</feature>
<feature type="transmembrane region" description="Helical" evidence="1">
    <location>
        <begin position="12"/>
        <end position="31"/>
    </location>
</feature>
<keyword evidence="1" id="KW-0472">Membrane</keyword>
<proteinExistence type="predicted"/>
<dbReference type="GeneID" id="70182488"/>
<gene>
    <name evidence="2" type="ORF">B0I36DRAFT_315980</name>
</gene>
<reference evidence="2" key="1">
    <citation type="journal article" date="2021" name="Nat. Commun.">
        <title>Genetic determinants of endophytism in the Arabidopsis root mycobiome.</title>
        <authorList>
            <person name="Mesny F."/>
            <person name="Miyauchi S."/>
            <person name="Thiergart T."/>
            <person name="Pickel B."/>
            <person name="Atanasova L."/>
            <person name="Karlsson M."/>
            <person name="Huettel B."/>
            <person name="Barry K.W."/>
            <person name="Haridas S."/>
            <person name="Chen C."/>
            <person name="Bauer D."/>
            <person name="Andreopoulos W."/>
            <person name="Pangilinan J."/>
            <person name="LaButti K."/>
            <person name="Riley R."/>
            <person name="Lipzen A."/>
            <person name="Clum A."/>
            <person name="Drula E."/>
            <person name="Henrissat B."/>
            <person name="Kohler A."/>
            <person name="Grigoriev I.V."/>
            <person name="Martin F.M."/>
            <person name="Hacquard S."/>
        </authorList>
    </citation>
    <scope>NUCLEOTIDE SEQUENCE</scope>
    <source>
        <strain evidence="2">MPI-CAGE-CH-0230</strain>
    </source>
</reference>
<organism evidence="2 3">
    <name type="scientific">Microdochium trichocladiopsis</name>
    <dbReference type="NCBI Taxonomy" id="1682393"/>
    <lineage>
        <taxon>Eukaryota</taxon>
        <taxon>Fungi</taxon>
        <taxon>Dikarya</taxon>
        <taxon>Ascomycota</taxon>
        <taxon>Pezizomycotina</taxon>
        <taxon>Sordariomycetes</taxon>
        <taxon>Xylariomycetidae</taxon>
        <taxon>Xylariales</taxon>
        <taxon>Microdochiaceae</taxon>
        <taxon>Microdochium</taxon>
    </lineage>
</organism>
<protein>
    <submittedName>
        <fullName evidence="2">Uncharacterized protein</fullName>
    </submittedName>
</protein>
<dbReference type="AlphaFoldDB" id="A0A9P8YHL6"/>
<name>A0A9P8YHL6_9PEZI</name>
<evidence type="ECO:0000313" key="3">
    <source>
        <dbReference type="Proteomes" id="UP000756346"/>
    </source>
</evidence>
<dbReference type="InterPro" id="IPR025363">
    <property type="entry name" value="DUF4267"/>
</dbReference>
<dbReference type="RefSeq" id="XP_046017431.1">
    <property type="nucleotide sequence ID" value="XM_046152942.1"/>
</dbReference>
<comment type="caution">
    <text evidence="2">The sequence shown here is derived from an EMBL/GenBank/DDBJ whole genome shotgun (WGS) entry which is preliminary data.</text>
</comment>
<sequence>MLSASTFSKLLQAASIAFGIVPIGFEVNWYYSTASGLSFFHLDPPAVGSEHRPTVDCMASVIGVRNFALGTSMVAAALMREKRTLGVLYLSFAVIAFVDGVATNRAAGEGGGDHWSYIHIVAGLGIANLWTAG</sequence>